<evidence type="ECO:0000256" key="1">
    <source>
        <dbReference type="ARBA" id="ARBA00004907"/>
    </source>
</evidence>
<feature type="domain" description="Glycosyl transferase family 3 N-terminal" evidence="16">
    <location>
        <begin position="207"/>
        <end position="265"/>
    </location>
</feature>
<dbReference type="PROSITE" id="PS51273">
    <property type="entry name" value="GATASE_TYPE_1"/>
    <property type="match status" value="1"/>
</dbReference>
<protein>
    <recommendedName>
        <fullName evidence="4">Anthranilate synthase component 2</fullName>
        <ecNumber evidence="3">2.4.2.18</ecNumber>
    </recommendedName>
    <alternativeName>
        <fullName evidence="12">Anthranilate synthase, glutamine amidotransferase component</fullName>
    </alternativeName>
</protein>
<dbReference type="GO" id="GO:0005829">
    <property type="term" value="C:cytosol"/>
    <property type="evidence" value="ECO:0007669"/>
    <property type="project" value="TreeGrafter"/>
</dbReference>
<feature type="compositionally biased region" description="Basic and acidic residues" evidence="13">
    <location>
        <begin position="469"/>
        <end position="482"/>
    </location>
</feature>
<evidence type="ECO:0000256" key="9">
    <source>
        <dbReference type="ARBA" id="ARBA00022962"/>
    </source>
</evidence>
<dbReference type="InterPro" id="IPR036320">
    <property type="entry name" value="Glycosyl_Trfase_fam3_N_dom_sf"/>
</dbReference>
<feature type="domain" description="Glutamine amidotransferase" evidence="14">
    <location>
        <begin position="3"/>
        <end position="185"/>
    </location>
</feature>
<evidence type="ECO:0000259" key="14">
    <source>
        <dbReference type="Pfam" id="PF00117"/>
    </source>
</evidence>
<comment type="caution">
    <text evidence="17">The sequence shown here is derived from an EMBL/GenBank/DDBJ whole genome shotgun (WGS) entry which is preliminary data.</text>
</comment>
<evidence type="ECO:0000256" key="13">
    <source>
        <dbReference type="SAM" id="MobiDB-lite"/>
    </source>
</evidence>
<comment type="subunit">
    <text evidence="2">Tetramer of two components I and two components II.</text>
</comment>
<dbReference type="InterPro" id="IPR005940">
    <property type="entry name" value="Anthranilate_Pribosyl_Tfrase"/>
</dbReference>
<feature type="domain" description="Glycosyl transferase family 3" evidence="15">
    <location>
        <begin position="273"/>
        <end position="473"/>
    </location>
</feature>
<dbReference type="InterPro" id="IPR000312">
    <property type="entry name" value="Glycosyl_Trfase_fam3"/>
</dbReference>
<keyword evidence="8" id="KW-0822">Tryptophan biosynthesis</keyword>
<evidence type="ECO:0000256" key="10">
    <source>
        <dbReference type="ARBA" id="ARBA00023141"/>
    </source>
</evidence>
<feature type="compositionally biased region" description="Basic residues" evidence="13">
    <location>
        <begin position="483"/>
        <end position="492"/>
    </location>
</feature>
<dbReference type="PRINTS" id="PR00097">
    <property type="entry name" value="ANTSNTHASEII"/>
</dbReference>
<dbReference type="FunFam" id="3.40.50.880:FF:000003">
    <property type="entry name" value="Anthranilate synthase component II"/>
    <property type="match status" value="1"/>
</dbReference>
<dbReference type="FunFam" id="3.40.1030.10:FF:000002">
    <property type="entry name" value="Anthranilate phosphoribosyltransferase"/>
    <property type="match status" value="1"/>
</dbReference>
<dbReference type="Pfam" id="PF02885">
    <property type="entry name" value="Glycos_trans_3N"/>
    <property type="match status" value="1"/>
</dbReference>
<dbReference type="Gene3D" id="1.20.970.10">
    <property type="entry name" value="Transferase, Pyrimidine Nucleoside Phosphorylase, Chain C"/>
    <property type="match status" value="1"/>
</dbReference>
<dbReference type="InterPro" id="IPR006221">
    <property type="entry name" value="TrpG/PapA_dom"/>
</dbReference>
<dbReference type="Pfam" id="PF00591">
    <property type="entry name" value="Glycos_transf_3"/>
    <property type="match status" value="1"/>
</dbReference>
<organism evidence="17 18">
    <name type="scientific">Geodia barretti</name>
    <name type="common">Barrett's horny sponge</name>
    <dbReference type="NCBI Taxonomy" id="519541"/>
    <lineage>
        <taxon>Eukaryota</taxon>
        <taxon>Metazoa</taxon>
        <taxon>Porifera</taxon>
        <taxon>Demospongiae</taxon>
        <taxon>Heteroscleromorpha</taxon>
        <taxon>Tetractinellida</taxon>
        <taxon>Astrophorina</taxon>
        <taxon>Geodiidae</taxon>
        <taxon>Geodia</taxon>
    </lineage>
</organism>
<dbReference type="PANTHER" id="PTHR43285:SF2">
    <property type="entry name" value="ANTHRANILATE PHOSPHORIBOSYLTRANSFERASE"/>
    <property type="match status" value="1"/>
</dbReference>
<evidence type="ECO:0000256" key="12">
    <source>
        <dbReference type="ARBA" id="ARBA00082672"/>
    </source>
</evidence>
<dbReference type="NCBIfam" id="TIGR01245">
    <property type="entry name" value="trpD"/>
    <property type="match status" value="1"/>
</dbReference>
<evidence type="ECO:0000256" key="2">
    <source>
        <dbReference type="ARBA" id="ARBA00011743"/>
    </source>
</evidence>
<name>A0AA35T5C8_GEOBA</name>
<feature type="region of interest" description="Disordered" evidence="13">
    <location>
        <begin position="469"/>
        <end position="492"/>
    </location>
</feature>
<dbReference type="NCBIfam" id="TIGR00566">
    <property type="entry name" value="trpG_papA"/>
    <property type="match status" value="1"/>
</dbReference>
<dbReference type="HAMAP" id="MF_00211">
    <property type="entry name" value="TrpD"/>
    <property type="match status" value="1"/>
</dbReference>
<proteinExistence type="inferred from homology"/>
<dbReference type="InterPro" id="IPR029062">
    <property type="entry name" value="Class_I_gatase-like"/>
</dbReference>
<evidence type="ECO:0000256" key="6">
    <source>
        <dbReference type="ARBA" id="ARBA00022676"/>
    </source>
</evidence>
<dbReference type="SUPFAM" id="SSF52418">
    <property type="entry name" value="Nucleoside phosphorylase/phosphoribosyltransferase catalytic domain"/>
    <property type="match status" value="1"/>
</dbReference>
<keyword evidence="7" id="KW-0808">Transferase</keyword>
<dbReference type="SUPFAM" id="SSF47648">
    <property type="entry name" value="Nucleoside phosphorylase/phosphoribosyltransferase N-terminal domain"/>
    <property type="match status" value="1"/>
</dbReference>
<comment type="similarity">
    <text evidence="11">Belongs to the anthranilate phosphoribosyltransferase family.</text>
</comment>
<accession>A0AA35T5C8</accession>
<dbReference type="InterPro" id="IPR035902">
    <property type="entry name" value="Nuc_phospho_transferase"/>
</dbReference>
<evidence type="ECO:0000256" key="8">
    <source>
        <dbReference type="ARBA" id="ARBA00022822"/>
    </source>
</evidence>
<dbReference type="EC" id="2.4.2.18" evidence="3"/>
<evidence type="ECO:0000256" key="4">
    <source>
        <dbReference type="ARBA" id="ARBA00020654"/>
    </source>
</evidence>
<keyword evidence="9" id="KW-0315">Glutamine amidotransferase</keyword>
<reference evidence="17" key="1">
    <citation type="submission" date="2023-03" db="EMBL/GenBank/DDBJ databases">
        <authorList>
            <person name="Steffen K."/>
            <person name="Cardenas P."/>
        </authorList>
    </citation>
    <scope>NUCLEOTIDE SEQUENCE</scope>
</reference>
<evidence type="ECO:0000259" key="16">
    <source>
        <dbReference type="Pfam" id="PF02885"/>
    </source>
</evidence>
<evidence type="ECO:0000259" key="15">
    <source>
        <dbReference type="Pfam" id="PF00591"/>
    </source>
</evidence>
<keyword evidence="6" id="KW-0328">Glycosyltransferase</keyword>
<dbReference type="PRINTS" id="PR00099">
    <property type="entry name" value="CPSGATASE"/>
</dbReference>
<dbReference type="GO" id="GO:0000162">
    <property type="term" value="P:L-tryptophan biosynthetic process"/>
    <property type="evidence" value="ECO:0007669"/>
    <property type="project" value="UniProtKB-KW"/>
</dbReference>
<dbReference type="CDD" id="cd01743">
    <property type="entry name" value="GATase1_Anthranilate_Synthase"/>
    <property type="match status" value="1"/>
</dbReference>
<dbReference type="Gene3D" id="3.40.50.880">
    <property type="match status" value="1"/>
</dbReference>
<sequence>MLLLIDNYDSFTYNLYQYLTELGAEVDTHRNDKITLNDIEDLAPDGIVISPGPCTPMEAGISNDVIRRFGPTVPTLGVCLGHQCIGYVYGARVDRAGEIRHGKTSMIHHNGAGVLSGLPDPFEAIRYHSLVVYPETVPDTLEVTARSENGLIMGIRHKEHPVEGIQFHPESIMTPDGKALLQNYLNQVSAHNRTELEQLTLDIREGIDLLVSGQSLTMEQAALAMRQIMQGEATPAQLGSFLTALRLKGESTEEIAGMATVMREFSLKVHVEGTVVDSVGTGGDGSDSFNISTAAALVAAGAGVRIAKHGNRAASGRCGAADVLEALGVRIELAPEGVERCINEGGIGFMFAQAFHPSMRYAGPVRREIGIRTVFNILGPLTNPAAAQRQLIGVAFPQLGEKMAEVMRLLGSERTLVVHGKGGLDEIALDGDTTIWELHDGEVENWTFRPDATGLGRWGIEDLRGGDREANAKDHAQFAERHGRPHPRRSAA</sequence>
<dbReference type="PANTHER" id="PTHR43285">
    <property type="entry name" value="ANTHRANILATE PHOSPHORIBOSYLTRANSFERASE"/>
    <property type="match status" value="1"/>
</dbReference>
<evidence type="ECO:0000313" key="18">
    <source>
        <dbReference type="Proteomes" id="UP001174909"/>
    </source>
</evidence>
<evidence type="ECO:0000256" key="11">
    <source>
        <dbReference type="ARBA" id="ARBA00061500"/>
    </source>
</evidence>
<keyword evidence="18" id="KW-1185">Reference proteome</keyword>
<evidence type="ECO:0000256" key="5">
    <source>
        <dbReference type="ARBA" id="ARBA00022605"/>
    </source>
</evidence>
<dbReference type="GO" id="GO:0004048">
    <property type="term" value="F:anthranilate phosphoribosyltransferase activity"/>
    <property type="evidence" value="ECO:0007669"/>
    <property type="project" value="UniProtKB-EC"/>
</dbReference>
<dbReference type="Pfam" id="PF00117">
    <property type="entry name" value="GATase"/>
    <property type="match status" value="1"/>
</dbReference>
<evidence type="ECO:0000256" key="7">
    <source>
        <dbReference type="ARBA" id="ARBA00022679"/>
    </source>
</evidence>
<dbReference type="EMBL" id="CASHTH010003163">
    <property type="protein sequence ID" value="CAI8041122.1"/>
    <property type="molecule type" value="Genomic_DNA"/>
</dbReference>
<dbReference type="PRINTS" id="PR00096">
    <property type="entry name" value="GATASE"/>
</dbReference>
<keyword evidence="5" id="KW-0028">Amino-acid biosynthesis</keyword>
<dbReference type="Proteomes" id="UP001174909">
    <property type="component" value="Unassembled WGS sequence"/>
</dbReference>
<dbReference type="InterPro" id="IPR017926">
    <property type="entry name" value="GATASE"/>
</dbReference>
<keyword evidence="10" id="KW-0057">Aromatic amino acid biosynthesis</keyword>
<dbReference type="Gene3D" id="3.40.1030.10">
    <property type="entry name" value="Nucleoside phosphorylase/phosphoribosyltransferase catalytic domain"/>
    <property type="match status" value="1"/>
</dbReference>
<evidence type="ECO:0000313" key="17">
    <source>
        <dbReference type="EMBL" id="CAI8041122.1"/>
    </source>
</evidence>
<evidence type="ECO:0000256" key="3">
    <source>
        <dbReference type="ARBA" id="ARBA00011948"/>
    </source>
</evidence>
<dbReference type="SUPFAM" id="SSF52317">
    <property type="entry name" value="Class I glutamine amidotransferase-like"/>
    <property type="match status" value="1"/>
</dbReference>
<dbReference type="AlphaFoldDB" id="A0AA35T5C8"/>
<dbReference type="InterPro" id="IPR017459">
    <property type="entry name" value="Glycosyl_Trfase_fam3_N_dom"/>
</dbReference>
<gene>
    <name evidence="17" type="ORF">GBAR_LOCUS22857</name>
</gene>
<comment type="pathway">
    <text evidence="1">Amino-acid biosynthesis; L-tryptophan biosynthesis; L-tryptophan from chorismate: step 2/5.</text>
</comment>